<dbReference type="PANTHER" id="PTHR30417">
    <property type="entry name" value="N-ACETYLMURAMOYL-L-ALANINE AMIDASE AMID"/>
    <property type="match status" value="1"/>
</dbReference>
<dbReference type="PANTHER" id="PTHR30417:SF1">
    <property type="entry name" value="N-ACETYLMURAMOYL-L-ALANINE AMIDASE AMID"/>
    <property type="match status" value="1"/>
</dbReference>
<evidence type="ECO:0000256" key="4">
    <source>
        <dbReference type="ARBA" id="ARBA00023316"/>
    </source>
</evidence>
<dbReference type="CDD" id="cd06583">
    <property type="entry name" value="PGRP"/>
    <property type="match status" value="1"/>
</dbReference>
<evidence type="ECO:0000313" key="6">
    <source>
        <dbReference type="EMBL" id="KKL81099.1"/>
    </source>
</evidence>
<dbReference type="GO" id="GO:0008745">
    <property type="term" value="F:N-acetylmuramoyl-L-alanine amidase activity"/>
    <property type="evidence" value="ECO:0007669"/>
    <property type="project" value="UniProtKB-EC"/>
</dbReference>
<sequence length="279" mass="30579">MRYPGATWIPSPNFGYPRGTHGQLKARIDSVDKSGEFWHSQAGRQSVTIGMFQNPATEVSAHFLVPKVGKPVQMVDSNDPAWHAGGFIANVYYHGFEFEGGPLSNPSELLTPSQIAWGVKITHWLRKVHGTPTRYIRRDTLWEHNEVKNTACPSGRIPWTKVIVALGEEEDMPLNTADKTWIKNTILAQTNAALVNTDKAIAAIQRSLRGGDLPGIYVRAKGQKTVYFVEFIGGVLVRHHVQNPATYIAIGGAGTGVIEVSVAQVNKMVLGPPLPNLKV</sequence>
<keyword evidence="4" id="KW-0961">Cell wall biogenesis/degradation</keyword>
<organism evidence="6">
    <name type="scientific">marine sediment metagenome</name>
    <dbReference type="NCBI Taxonomy" id="412755"/>
    <lineage>
        <taxon>unclassified sequences</taxon>
        <taxon>metagenomes</taxon>
        <taxon>ecological metagenomes</taxon>
    </lineage>
</organism>
<evidence type="ECO:0000259" key="5">
    <source>
        <dbReference type="Pfam" id="PF01510"/>
    </source>
</evidence>
<comment type="catalytic activity">
    <reaction evidence="1">
        <text>Hydrolyzes the link between N-acetylmuramoyl residues and L-amino acid residues in certain cell-wall glycopeptides.</text>
        <dbReference type="EC" id="3.5.1.28"/>
    </reaction>
</comment>
<accession>A0A0F9F3U3</accession>
<dbReference type="SUPFAM" id="SSF55846">
    <property type="entry name" value="N-acetylmuramoyl-L-alanine amidase-like"/>
    <property type="match status" value="1"/>
</dbReference>
<dbReference type="GO" id="GO:0071555">
    <property type="term" value="P:cell wall organization"/>
    <property type="evidence" value="ECO:0007669"/>
    <property type="project" value="UniProtKB-KW"/>
</dbReference>
<protein>
    <recommendedName>
        <fullName evidence="2">N-acetylmuramoyl-L-alanine amidase</fullName>
        <ecNumber evidence="2">3.5.1.28</ecNumber>
    </recommendedName>
</protein>
<evidence type="ECO:0000256" key="1">
    <source>
        <dbReference type="ARBA" id="ARBA00001561"/>
    </source>
</evidence>
<evidence type="ECO:0000256" key="2">
    <source>
        <dbReference type="ARBA" id="ARBA00011901"/>
    </source>
</evidence>
<dbReference type="EC" id="3.5.1.28" evidence="2"/>
<evidence type="ECO:0000256" key="3">
    <source>
        <dbReference type="ARBA" id="ARBA00022801"/>
    </source>
</evidence>
<dbReference type="Pfam" id="PF01510">
    <property type="entry name" value="Amidase_2"/>
    <property type="match status" value="1"/>
</dbReference>
<dbReference type="InterPro" id="IPR051206">
    <property type="entry name" value="NAMLAA_amidase_2"/>
</dbReference>
<dbReference type="EMBL" id="LAZR01022662">
    <property type="protein sequence ID" value="KKL81099.1"/>
    <property type="molecule type" value="Genomic_DNA"/>
</dbReference>
<keyword evidence="3" id="KW-0378">Hydrolase</keyword>
<comment type="caution">
    <text evidence="6">The sequence shown here is derived from an EMBL/GenBank/DDBJ whole genome shotgun (WGS) entry which is preliminary data.</text>
</comment>
<dbReference type="Gene3D" id="3.40.80.10">
    <property type="entry name" value="Peptidoglycan recognition protein-like"/>
    <property type="match status" value="1"/>
</dbReference>
<dbReference type="InterPro" id="IPR002502">
    <property type="entry name" value="Amidase_domain"/>
</dbReference>
<feature type="domain" description="N-acetylmuramoyl-L-alanine amidase" evidence="5">
    <location>
        <begin position="45"/>
        <end position="154"/>
    </location>
</feature>
<reference evidence="6" key="1">
    <citation type="journal article" date="2015" name="Nature">
        <title>Complex archaea that bridge the gap between prokaryotes and eukaryotes.</title>
        <authorList>
            <person name="Spang A."/>
            <person name="Saw J.H."/>
            <person name="Jorgensen S.L."/>
            <person name="Zaremba-Niedzwiedzka K."/>
            <person name="Martijn J."/>
            <person name="Lind A.E."/>
            <person name="van Eijk R."/>
            <person name="Schleper C."/>
            <person name="Guy L."/>
            <person name="Ettema T.J."/>
        </authorList>
    </citation>
    <scope>NUCLEOTIDE SEQUENCE</scope>
</reference>
<proteinExistence type="predicted"/>
<dbReference type="GO" id="GO:0009253">
    <property type="term" value="P:peptidoglycan catabolic process"/>
    <property type="evidence" value="ECO:0007669"/>
    <property type="project" value="InterPro"/>
</dbReference>
<gene>
    <name evidence="6" type="ORF">LCGC14_1998140</name>
</gene>
<name>A0A0F9F3U3_9ZZZZ</name>
<dbReference type="InterPro" id="IPR036505">
    <property type="entry name" value="Amidase/PGRP_sf"/>
</dbReference>
<dbReference type="AlphaFoldDB" id="A0A0F9F3U3"/>
<dbReference type="GO" id="GO:0009254">
    <property type="term" value="P:peptidoglycan turnover"/>
    <property type="evidence" value="ECO:0007669"/>
    <property type="project" value="TreeGrafter"/>
</dbReference>